<dbReference type="Pfam" id="PF15067">
    <property type="entry name" value="FAM124"/>
    <property type="match status" value="1"/>
</dbReference>
<evidence type="ECO:0000256" key="1">
    <source>
        <dbReference type="ARBA" id="ARBA00006440"/>
    </source>
</evidence>
<feature type="compositionally biased region" description="Low complexity" evidence="2">
    <location>
        <begin position="150"/>
        <end position="163"/>
    </location>
</feature>
<dbReference type="PANTHER" id="PTHR14715:SF2">
    <property type="entry name" value="PROTEIN FAM124B"/>
    <property type="match status" value="1"/>
</dbReference>
<dbReference type="GO" id="GO:0005654">
    <property type="term" value="C:nucleoplasm"/>
    <property type="evidence" value="ECO:0007669"/>
    <property type="project" value="TreeGrafter"/>
</dbReference>
<feature type="compositionally biased region" description="Basic and acidic residues" evidence="2">
    <location>
        <begin position="139"/>
        <end position="149"/>
    </location>
</feature>
<organism evidence="4">
    <name type="scientific">Equus asinus asinus</name>
    <dbReference type="NCBI Taxonomy" id="83772"/>
    <lineage>
        <taxon>Eukaryota</taxon>
        <taxon>Metazoa</taxon>
        <taxon>Chordata</taxon>
        <taxon>Craniata</taxon>
        <taxon>Vertebrata</taxon>
        <taxon>Euteleostomi</taxon>
        <taxon>Mammalia</taxon>
        <taxon>Eutheria</taxon>
        <taxon>Laurasiatheria</taxon>
        <taxon>Perissodactyla</taxon>
        <taxon>Equidae</taxon>
        <taxon>Equus</taxon>
    </lineage>
</organism>
<dbReference type="PANTHER" id="PTHR14715">
    <property type="entry name" value="FAM124 DOMAIN-CONTAINING PROTEIN-RELATED"/>
    <property type="match status" value="1"/>
</dbReference>
<comment type="similarity">
    <text evidence="1">Belongs to the FAM124 family.</text>
</comment>
<accession>A0A8C4PMK5</accession>
<dbReference type="InterPro" id="IPR029380">
    <property type="entry name" value="FAM124"/>
</dbReference>
<feature type="compositionally biased region" description="Polar residues" evidence="2">
    <location>
        <begin position="114"/>
        <end position="124"/>
    </location>
</feature>
<reference evidence="4" key="1">
    <citation type="submission" date="2023-03" db="UniProtKB">
        <authorList>
            <consortium name="Ensembl"/>
        </authorList>
    </citation>
    <scope>IDENTIFICATION</scope>
</reference>
<evidence type="ECO:0000259" key="3">
    <source>
        <dbReference type="Pfam" id="PF15067"/>
    </source>
</evidence>
<feature type="compositionally biased region" description="Polar residues" evidence="2">
    <location>
        <begin position="237"/>
        <end position="247"/>
    </location>
</feature>
<dbReference type="InterPro" id="IPR046365">
    <property type="entry name" value="FAM124_dom"/>
</dbReference>
<feature type="region of interest" description="Disordered" evidence="2">
    <location>
        <begin position="228"/>
        <end position="247"/>
    </location>
</feature>
<dbReference type="Ensembl" id="ENSEAST00005017655.1">
    <property type="protein sequence ID" value="ENSEASP00005016249.1"/>
    <property type="gene ID" value="ENSEASG00005011284.1"/>
</dbReference>
<dbReference type="AlphaFoldDB" id="A0A8C4PMK5"/>
<evidence type="ECO:0000313" key="4">
    <source>
        <dbReference type="Ensembl" id="ENSEASP00005016249.1"/>
    </source>
</evidence>
<feature type="domain" description="FAM124" evidence="3">
    <location>
        <begin position="1"/>
        <end position="87"/>
    </location>
</feature>
<sequence>MLLQREATLQKSNFCFFVLYATESFALQLSLKQLPLGMSVDPKESSVLQFKVQEIGQLVPLLPHPCVPISRTRWQTQDYDGNKILLQVQLNPGLGVRNDELSFLNGASGADTIPQGSRLTSASARRTLELRSRRSQGRKFKEDSVEHPDPSGSPASHSPSGTSWKSRGCSVQANSVAMGTQLHLPSPHLDPGARMKVLSWENSSEKLEAETNVDTGFTMVSSEPRQSFLSRFPGHLRTSQPPSCLPP</sequence>
<evidence type="ECO:0000256" key="2">
    <source>
        <dbReference type="SAM" id="MobiDB-lite"/>
    </source>
</evidence>
<proteinExistence type="inferred from homology"/>
<protein>
    <recommendedName>
        <fullName evidence="3">FAM124 domain-containing protein</fullName>
    </recommendedName>
</protein>
<feature type="region of interest" description="Disordered" evidence="2">
    <location>
        <begin position="112"/>
        <end position="168"/>
    </location>
</feature>
<name>A0A8C4PMK5_EQUAS</name>